<accession>A0A8S5RPM6</accession>
<evidence type="ECO:0000313" key="1">
    <source>
        <dbReference type="EMBL" id="DAE33037.1"/>
    </source>
</evidence>
<reference evidence="1" key="1">
    <citation type="journal article" date="2021" name="Proc. Natl. Acad. Sci. U.S.A.">
        <title>A Catalog of Tens of Thousands of Viruses from Human Metagenomes Reveals Hidden Associations with Chronic Diseases.</title>
        <authorList>
            <person name="Tisza M.J."/>
            <person name="Buck C.B."/>
        </authorList>
    </citation>
    <scope>NUCLEOTIDE SEQUENCE</scope>
    <source>
        <strain evidence="1">Ctrcb4</strain>
    </source>
</reference>
<sequence length="178" mass="20434">MYIMTLQQISSAVYNSVVGGLTGITSNPKISIEQLEDEVVAERNQVMREYLLKGVLTLDELFLAINCVEVNCDYMSKCCELQIGEKALHFEIPPIIYIKGVDTIRFIGSIDRNIKYNVYTDESYRFHKHRRRGAQSPYVYVDTAINSNGNMDGYIFNVPFVKYISIIALFQDPRKLLE</sequence>
<name>A0A8S5RPM6_9VIRU</name>
<protein>
    <submittedName>
        <fullName evidence="1">Structural protein</fullName>
    </submittedName>
</protein>
<dbReference type="EMBL" id="BK059132">
    <property type="protein sequence ID" value="DAE33037.1"/>
    <property type="molecule type" value="Genomic_DNA"/>
</dbReference>
<proteinExistence type="predicted"/>
<organism evidence="1">
    <name type="scientific">virus sp. ctrcb4</name>
    <dbReference type="NCBI Taxonomy" id="2825824"/>
    <lineage>
        <taxon>Viruses</taxon>
    </lineage>
</organism>